<name>A0A4Q7LR16_9BURK</name>
<protein>
    <recommendedName>
        <fullName evidence="3">DUF3108 domain-containing protein</fullName>
    </recommendedName>
</protein>
<dbReference type="Gene3D" id="2.40.360.20">
    <property type="match status" value="1"/>
</dbReference>
<proteinExistence type="predicted"/>
<organism evidence="1 2">
    <name type="scientific">Sphaerotilus mobilis</name>
    <dbReference type="NCBI Taxonomy" id="47994"/>
    <lineage>
        <taxon>Bacteria</taxon>
        <taxon>Pseudomonadati</taxon>
        <taxon>Pseudomonadota</taxon>
        <taxon>Betaproteobacteria</taxon>
        <taxon>Burkholderiales</taxon>
        <taxon>Sphaerotilaceae</taxon>
        <taxon>Sphaerotilus</taxon>
    </lineage>
</organism>
<sequence>MPRERPGRRRVLSAPLRRTLLAALIGAAIVGSVVLGGCSPSGAAVAMFPLEGGHRWVYRQTSTWENDVVERDELVITSRGADDLSGIGRAWHRRSDSGVDYWLRSDDSGVYRVASKNDTEAEPVADPAPRYVLRQPLVVGTQWQASTTAYLLRRRQEFPPEIRHTHAPVIMTYTIEAVGETVDSAAGRYSLCVRVKGTAQMRLFADPVQGWRDLPLTTTEWYCPGPGLVRVVREEPANSTFLVGGTQTLELNEWH</sequence>
<dbReference type="EMBL" id="SGWV01000008">
    <property type="protein sequence ID" value="RZS56841.1"/>
    <property type="molecule type" value="Genomic_DNA"/>
</dbReference>
<evidence type="ECO:0000313" key="2">
    <source>
        <dbReference type="Proteomes" id="UP000293433"/>
    </source>
</evidence>
<reference evidence="1 2" key="1">
    <citation type="submission" date="2019-02" db="EMBL/GenBank/DDBJ databases">
        <title>Genomic Encyclopedia of Type Strains, Phase IV (KMG-IV): sequencing the most valuable type-strain genomes for metagenomic binning, comparative biology and taxonomic classification.</title>
        <authorList>
            <person name="Goeker M."/>
        </authorList>
    </citation>
    <scope>NUCLEOTIDE SEQUENCE [LARGE SCALE GENOMIC DNA]</scope>
    <source>
        <strain evidence="1 2">DSM 10617</strain>
    </source>
</reference>
<evidence type="ECO:0008006" key="3">
    <source>
        <dbReference type="Google" id="ProtNLM"/>
    </source>
</evidence>
<dbReference type="Proteomes" id="UP000293433">
    <property type="component" value="Unassembled WGS sequence"/>
</dbReference>
<comment type="caution">
    <text evidence="1">The sequence shown here is derived from an EMBL/GenBank/DDBJ whole genome shotgun (WGS) entry which is preliminary data.</text>
</comment>
<accession>A0A4Q7LR16</accession>
<evidence type="ECO:0000313" key="1">
    <source>
        <dbReference type="EMBL" id="RZS56841.1"/>
    </source>
</evidence>
<gene>
    <name evidence="1" type="ORF">EV685_1396</name>
</gene>
<dbReference type="RefSeq" id="WP_242615469.1">
    <property type="nucleotide sequence ID" value="NZ_SGWV01000008.1"/>
</dbReference>
<dbReference type="AlphaFoldDB" id="A0A4Q7LR16"/>
<keyword evidence="2" id="KW-1185">Reference proteome</keyword>